<feature type="signal peptide" evidence="1">
    <location>
        <begin position="1"/>
        <end position="19"/>
    </location>
</feature>
<evidence type="ECO:0000256" key="1">
    <source>
        <dbReference type="SAM" id="SignalP"/>
    </source>
</evidence>
<organism evidence="3 4">
    <name type="scientific">Rhizomicrobium electricum</name>
    <dbReference type="NCBI Taxonomy" id="480070"/>
    <lineage>
        <taxon>Bacteria</taxon>
        <taxon>Pseudomonadati</taxon>
        <taxon>Pseudomonadota</taxon>
        <taxon>Alphaproteobacteria</taxon>
        <taxon>Micropepsales</taxon>
        <taxon>Micropepsaceae</taxon>
        <taxon>Rhizomicrobium</taxon>
    </lineage>
</organism>
<dbReference type="EMBL" id="BAAADD010000001">
    <property type="protein sequence ID" value="GAA0559694.1"/>
    <property type="molecule type" value="Genomic_DNA"/>
</dbReference>
<proteinExistence type="predicted"/>
<evidence type="ECO:0000313" key="4">
    <source>
        <dbReference type="Proteomes" id="UP001499951"/>
    </source>
</evidence>
<evidence type="ECO:0000259" key="2">
    <source>
        <dbReference type="Pfam" id="PF14415"/>
    </source>
</evidence>
<dbReference type="Gene3D" id="2.60.40.3680">
    <property type="match status" value="1"/>
</dbReference>
<dbReference type="Proteomes" id="UP001499951">
    <property type="component" value="Unassembled WGS sequence"/>
</dbReference>
<feature type="chain" id="PRO_5045981422" evidence="1">
    <location>
        <begin position="20"/>
        <end position="305"/>
    </location>
</feature>
<keyword evidence="4" id="KW-1185">Reference proteome</keyword>
<keyword evidence="1" id="KW-0732">Signal</keyword>
<dbReference type="Pfam" id="PF14415">
    <property type="entry name" value="DUF4424"/>
    <property type="match status" value="1"/>
</dbReference>
<reference evidence="3 4" key="1">
    <citation type="journal article" date="2019" name="Int. J. Syst. Evol. Microbiol.">
        <title>The Global Catalogue of Microorganisms (GCM) 10K type strain sequencing project: providing services to taxonomists for standard genome sequencing and annotation.</title>
        <authorList>
            <consortium name="The Broad Institute Genomics Platform"/>
            <consortium name="The Broad Institute Genome Sequencing Center for Infectious Disease"/>
            <person name="Wu L."/>
            <person name="Ma J."/>
        </authorList>
    </citation>
    <scope>NUCLEOTIDE SEQUENCE [LARGE SCALE GENOMIC DNA]</scope>
    <source>
        <strain evidence="3 4">JCM 15089</strain>
    </source>
</reference>
<dbReference type="InterPro" id="IPR025538">
    <property type="entry name" value="DUF4424"/>
</dbReference>
<name>A0ABN1E5X5_9PROT</name>
<comment type="caution">
    <text evidence="3">The sequence shown here is derived from an EMBL/GenBank/DDBJ whole genome shotgun (WGS) entry which is preliminary data.</text>
</comment>
<sequence length="305" mass="33897">MRKTLMVIAAVVTVAPASADDGAAALAAGGIVFTHGTPVQMRSEELYVSPQKVRVRFEFFNPTKHDITTLVAFPLPDLEWDPAVGYGPMTRDPVNFVGFTVTVDGRWIKFQAEQRAILKGRDVTKLVNDGGLPVNAVSAGRRALSEKSKPIARNKKAEMVKLGILEDDTEYPNWTTRTRFYWTQVFAAGKTTVIEHEYQPVSGNWNTSRNLFDDPKLARQYCAKPEIARAAALTGPAYQTQYVLSTAKTWSGPIRQFHLTLDKLKPGNVLSLCWDGVLKRTGPTTFTFDANDYVPTRDIDMVVLE</sequence>
<evidence type="ECO:0000313" key="3">
    <source>
        <dbReference type="EMBL" id="GAA0559694.1"/>
    </source>
</evidence>
<protein>
    <submittedName>
        <fullName evidence="3">DUF4424 domain-containing protein</fullName>
    </submittedName>
</protein>
<feature type="domain" description="DUF4424" evidence="2">
    <location>
        <begin position="19"/>
        <end position="300"/>
    </location>
</feature>
<gene>
    <name evidence="3" type="ORF">GCM10008942_05220</name>
</gene>
<accession>A0ABN1E5X5</accession>